<dbReference type="EMBL" id="BGPR01000325">
    <property type="protein sequence ID" value="GBM13289.1"/>
    <property type="molecule type" value="Genomic_DNA"/>
</dbReference>
<proteinExistence type="predicted"/>
<feature type="compositionally biased region" description="Polar residues" evidence="1">
    <location>
        <begin position="88"/>
        <end position="101"/>
    </location>
</feature>
<evidence type="ECO:0000313" key="3">
    <source>
        <dbReference type="Proteomes" id="UP000499080"/>
    </source>
</evidence>
<accession>A0A4Y2DAM4</accession>
<feature type="compositionally biased region" description="Basic and acidic residues" evidence="1">
    <location>
        <begin position="102"/>
        <end position="114"/>
    </location>
</feature>
<dbReference type="Proteomes" id="UP000499080">
    <property type="component" value="Unassembled WGS sequence"/>
</dbReference>
<feature type="compositionally biased region" description="Low complexity" evidence="1">
    <location>
        <begin position="1"/>
        <end position="17"/>
    </location>
</feature>
<reference evidence="2 3" key="1">
    <citation type="journal article" date="2019" name="Sci. Rep.">
        <title>Orb-weaving spider Araneus ventricosus genome elucidates the spidroin gene catalogue.</title>
        <authorList>
            <person name="Kono N."/>
            <person name="Nakamura H."/>
            <person name="Ohtoshi R."/>
            <person name="Moran D.A.P."/>
            <person name="Shinohara A."/>
            <person name="Yoshida Y."/>
            <person name="Fujiwara M."/>
            <person name="Mori M."/>
            <person name="Tomita M."/>
            <person name="Arakawa K."/>
        </authorList>
    </citation>
    <scope>NUCLEOTIDE SEQUENCE [LARGE SCALE GENOMIC DNA]</scope>
</reference>
<organism evidence="2 3">
    <name type="scientific">Araneus ventricosus</name>
    <name type="common">Orbweaver spider</name>
    <name type="synonym">Epeira ventricosa</name>
    <dbReference type="NCBI Taxonomy" id="182803"/>
    <lineage>
        <taxon>Eukaryota</taxon>
        <taxon>Metazoa</taxon>
        <taxon>Ecdysozoa</taxon>
        <taxon>Arthropoda</taxon>
        <taxon>Chelicerata</taxon>
        <taxon>Arachnida</taxon>
        <taxon>Araneae</taxon>
        <taxon>Araneomorphae</taxon>
        <taxon>Entelegynae</taxon>
        <taxon>Araneoidea</taxon>
        <taxon>Araneidae</taxon>
        <taxon>Araneus</taxon>
    </lineage>
</organism>
<name>A0A4Y2DAM4_ARAVE</name>
<sequence length="114" mass="12975">MSEGGRSRSSLSSNTLSPTAYRQRSYSSLREPSSSKDDSSRKYTASCLRDNRHLYSTSIQICQEISRREVQIDQNLEYAQNCRKAINDPQNNGSNEALISSRNHELKNVSNEDR</sequence>
<evidence type="ECO:0000313" key="2">
    <source>
        <dbReference type="EMBL" id="GBM13289.1"/>
    </source>
</evidence>
<keyword evidence="3" id="KW-1185">Reference proteome</keyword>
<feature type="region of interest" description="Disordered" evidence="1">
    <location>
        <begin position="1"/>
        <end position="43"/>
    </location>
</feature>
<gene>
    <name evidence="2" type="ORF">AVEN_226275_1</name>
</gene>
<dbReference type="AlphaFoldDB" id="A0A4Y2DAM4"/>
<evidence type="ECO:0000256" key="1">
    <source>
        <dbReference type="SAM" id="MobiDB-lite"/>
    </source>
</evidence>
<comment type="caution">
    <text evidence="2">The sequence shown here is derived from an EMBL/GenBank/DDBJ whole genome shotgun (WGS) entry which is preliminary data.</text>
</comment>
<protein>
    <submittedName>
        <fullName evidence="2">Uncharacterized protein</fullName>
    </submittedName>
</protein>
<feature type="region of interest" description="Disordered" evidence="1">
    <location>
        <begin position="85"/>
        <end position="114"/>
    </location>
</feature>